<proteinExistence type="predicted"/>
<keyword evidence="1" id="KW-1133">Transmembrane helix</keyword>
<keyword evidence="1" id="KW-0472">Membrane</keyword>
<gene>
    <name evidence="2" type="ORF">A3A63_01145</name>
</gene>
<sequence length="154" mass="16134">MNKKLLSITVVVIVVVALGGFFVLKNQKAEVAGQQEITTEITPQTDESPIAPTAKTPERSDTTTMVTKIAQITLTLFSPSNNSTVTTSKVTVKGKTLPGAEVYANEAEGIADANGNFSLSVSLDDGDNEIIVTAVDQDGNVAETVVTVTYNSGD</sequence>
<dbReference type="Gene3D" id="2.60.40.10">
    <property type="entry name" value="Immunoglobulins"/>
    <property type="match status" value="1"/>
</dbReference>
<evidence type="ECO:0000313" key="2">
    <source>
        <dbReference type="EMBL" id="OGG31271.1"/>
    </source>
</evidence>
<dbReference type="Pfam" id="PF09136">
    <property type="entry name" value="Glucodextran_B"/>
    <property type="match status" value="1"/>
</dbReference>
<comment type="caution">
    <text evidence="2">The sequence shown here is derived from an EMBL/GenBank/DDBJ whole genome shotgun (WGS) entry which is preliminary data.</text>
</comment>
<dbReference type="EMBL" id="MFJX01000018">
    <property type="protein sequence ID" value="OGG31271.1"/>
    <property type="molecule type" value="Genomic_DNA"/>
</dbReference>
<evidence type="ECO:0008006" key="4">
    <source>
        <dbReference type="Google" id="ProtNLM"/>
    </source>
</evidence>
<dbReference type="InterPro" id="IPR013783">
    <property type="entry name" value="Ig-like_fold"/>
</dbReference>
<reference evidence="2 3" key="1">
    <citation type="journal article" date="2016" name="Nat. Commun.">
        <title>Thousands of microbial genomes shed light on interconnected biogeochemical processes in an aquifer system.</title>
        <authorList>
            <person name="Anantharaman K."/>
            <person name="Brown C.T."/>
            <person name="Hug L.A."/>
            <person name="Sharon I."/>
            <person name="Castelle C.J."/>
            <person name="Probst A.J."/>
            <person name="Thomas B.C."/>
            <person name="Singh A."/>
            <person name="Wilkins M.J."/>
            <person name="Karaoz U."/>
            <person name="Brodie E.L."/>
            <person name="Williams K.H."/>
            <person name="Hubbard S.S."/>
            <person name="Banfield J.F."/>
        </authorList>
    </citation>
    <scope>NUCLEOTIDE SEQUENCE [LARGE SCALE GENOMIC DNA]</scope>
</reference>
<organism evidence="2 3">
    <name type="scientific">Candidatus Gottesmanbacteria bacterium RIFCSPLOWO2_01_FULL_46_9</name>
    <dbReference type="NCBI Taxonomy" id="1798394"/>
    <lineage>
        <taxon>Bacteria</taxon>
        <taxon>Candidatus Gottesmaniibacteriota</taxon>
    </lineage>
</organism>
<accession>A0A1F6B2Y2</accession>
<dbReference type="Proteomes" id="UP000176450">
    <property type="component" value="Unassembled WGS sequence"/>
</dbReference>
<evidence type="ECO:0000313" key="3">
    <source>
        <dbReference type="Proteomes" id="UP000176450"/>
    </source>
</evidence>
<dbReference type="AlphaFoldDB" id="A0A1F6B2Y2"/>
<protein>
    <recommendedName>
        <fullName evidence="4">Bacterial Ig domain-containing protein</fullName>
    </recommendedName>
</protein>
<keyword evidence="1" id="KW-0812">Transmembrane</keyword>
<evidence type="ECO:0000256" key="1">
    <source>
        <dbReference type="SAM" id="Phobius"/>
    </source>
</evidence>
<name>A0A1F6B2Y2_9BACT</name>
<feature type="transmembrane region" description="Helical" evidence="1">
    <location>
        <begin position="6"/>
        <end position="24"/>
    </location>
</feature>